<feature type="compositionally biased region" description="Gly residues" evidence="1">
    <location>
        <begin position="33"/>
        <end position="44"/>
    </location>
</feature>
<dbReference type="AlphaFoldDB" id="A0A8B9ZGI5"/>
<organism evidence="2 3">
    <name type="scientific">Anas platyrhynchos</name>
    <name type="common">Mallard</name>
    <name type="synonym">Anas boschas</name>
    <dbReference type="NCBI Taxonomy" id="8839"/>
    <lineage>
        <taxon>Eukaryota</taxon>
        <taxon>Metazoa</taxon>
        <taxon>Chordata</taxon>
        <taxon>Craniata</taxon>
        <taxon>Vertebrata</taxon>
        <taxon>Euteleostomi</taxon>
        <taxon>Archelosauria</taxon>
        <taxon>Archosauria</taxon>
        <taxon>Dinosauria</taxon>
        <taxon>Saurischia</taxon>
        <taxon>Theropoda</taxon>
        <taxon>Coelurosauria</taxon>
        <taxon>Aves</taxon>
        <taxon>Neognathae</taxon>
        <taxon>Galloanserae</taxon>
        <taxon>Anseriformes</taxon>
        <taxon>Anatidae</taxon>
        <taxon>Anatinae</taxon>
        <taxon>Anas</taxon>
    </lineage>
</organism>
<dbReference type="Ensembl" id="ENSAPLT00020017203.1">
    <property type="protein sequence ID" value="ENSAPLP00020015939.1"/>
    <property type="gene ID" value="ENSAPLG00020011526.1"/>
</dbReference>
<sequence>MAAGACLNQRRAASRRAPLPPLPPLGSIPPSRNGGGRDVSGGRSGVALAPGSGGRARWRTPVVPAAREAEPAGSLEPRSSGLQCAIGIAPVNSHCSVAWATQRDAGSFCCPPLALF</sequence>
<dbReference type="Proteomes" id="UP000694400">
    <property type="component" value="Chromosome 5"/>
</dbReference>
<evidence type="ECO:0000313" key="3">
    <source>
        <dbReference type="Proteomes" id="UP000694400"/>
    </source>
</evidence>
<feature type="compositionally biased region" description="Pro residues" evidence="1">
    <location>
        <begin position="18"/>
        <end position="27"/>
    </location>
</feature>
<reference evidence="2" key="1">
    <citation type="submission" date="2019-08" db="EMBL/GenBank/DDBJ databases">
        <title>Three high-quality genomes provides insights into domestication of ducks.</title>
        <authorList>
            <person name="Hou Z.C."/>
            <person name="Zhu F."/>
            <person name="Yin Z.T."/>
            <person name="Zhang F."/>
        </authorList>
    </citation>
    <scope>NUCLEOTIDE SEQUENCE [LARGE SCALE GENOMIC DNA]</scope>
</reference>
<accession>A0A8B9ZGI5</accession>
<reference evidence="2" key="3">
    <citation type="submission" date="2025-09" db="UniProtKB">
        <authorList>
            <consortium name="Ensembl"/>
        </authorList>
    </citation>
    <scope>IDENTIFICATION</scope>
</reference>
<proteinExistence type="predicted"/>
<evidence type="ECO:0000313" key="2">
    <source>
        <dbReference type="Ensembl" id="ENSAPLP00020015939.1"/>
    </source>
</evidence>
<reference evidence="2" key="2">
    <citation type="submission" date="2025-08" db="UniProtKB">
        <authorList>
            <consortium name="Ensembl"/>
        </authorList>
    </citation>
    <scope>IDENTIFICATION</scope>
</reference>
<name>A0A8B9ZGI5_ANAPL</name>
<evidence type="ECO:0000256" key="1">
    <source>
        <dbReference type="SAM" id="MobiDB-lite"/>
    </source>
</evidence>
<protein>
    <submittedName>
        <fullName evidence="2">Uncharacterized protein</fullName>
    </submittedName>
</protein>
<feature type="region of interest" description="Disordered" evidence="1">
    <location>
        <begin position="1"/>
        <end position="79"/>
    </location>
</feature>